<name>A0AAV7V7E1_PLEWA</name>
<organism evidence="1 2">
    <name type="scientific">Pleurodeles waltl</name>
    <name type="common">Iberian ribbed newt</name>
    <dbReference type="NCBI Taxonomy" id="8319"/>
    <lineage>
        <taxon>Eukaryota</taxon>
        <taxon>Metazoa</taxon>
        <taxon>Chordata</taxon>
        <taxon>Craniata</taxon>
        <taxon>Vertebrata</taxon>
        <taxon>Euteleostomi</taxon>
        <taxon>Amphibia</taxon>
        <taxon>Batrachia</taxon>
        <taxon>Caudata</taxon>
        <taxon>Salamandroidea</taxon>
        <taxon>Salamandridae</taxon>
        <taxon>Pleurodelinae</taxon>
        <taxon>Pleurodeles</taxon>
    </lineage>
</organism>
<keyword evidence="2" id="KW-1185">Reference proteome</keyword>
<dbReference type="EMBL" id="JANPWB010000003">
    <property type="protein sequence ID" value="KAJ1196737.1"/>
    <property type="molecule type" value="Genomic_DNA"/>
</dbReference>
<evidence type="ECO:0000313" key="2">
    <source>
        <dbReference type="Proteomes" id="UP001066276"/>
    </source>
</evidence>
<evidence type="ECO:0000313" key="1">
    <source>
        <dbReference type="EMBL" id="KAJ1196737.1"/>
    </source>
</evidence>
<proteinExistence type="predicted"/>
<comment type="caution">
    <text evidence="1">The sequence shown here is derived from an EMBL/GenBank/DDBJ whole genome shotgun (WGS) entry which is preliminary data.</text>
</comment>
<reference evidence="1" key="1">
    <citation type="journal article" date="2022" name="bioRxiv">
        <title>Sequencing and chromosome-scale assembly of the giantPleurodeles waltlgenome.</title>
        <authorList>
            <person name="Brown T."/>
            <person name="Elewa A."/>
            <person name="Iarovenko S."/>
            <person name="Subramanian E."/>
            <person name="Araus A.J."/>
            <person name="Petzold A."/>
            <person name="Susuki M."/>
            <person name="Suzuki K.-i.T."/>
            <person name="Hayashi T."/>
            <person name="Toyoda A."/>
            <person name="Oliveira C."/>
            <person name="Osipova E."/>
            <person name="Leigh N.D."/>
            <person name="Simon A."/>
            <person name="Yun M.H."/>
        </authorList>
    </citation>
    <scope>NUCLEOTIDE SEQUENCE</scope>
    <source>
        <strain evidence="1">20211129_DDA</strain>
        <tissue evidence="1">Liver</tissue>
    </source>
</reference>
<gene>
    <name evidence="1" type="ORF">NDU88_000602</name>
</gene>
<sequence>MRCDSRSQSSPTSLLCCHPHNLDHGFRLEQAAAVGKRAPKIQFMASYQELMVGCFDSVQILLRKQMCDFPSRVRGPGPHFLTVYAEFVKSFGIQRL</sequence>
<protein>
    <submittedName>
        <fullName evidence="1">Uncharacterized protein</fullName>
    </submittedName>
</protein>
<dbReference type="AlphaFoldDB" id="A0AAV7V7E1"/>
<dbReference type="Proteomes" id="UP001066276">
    <property type="component" value="Chromosome 2_1"/>
</dbReference>
<accession>A0AAV7V7E1</accession>